<gene>
    <name evidence="2" type="ORF">ACFW6T_07560</name>
</gene>
<dbReference type="Proteomes" id="UP001599542">
    <property type="component" value="Unassembled WGS sequence"/>
</dbReference>
<dbReference type="EMBL" id="JBHYPX010000010">
    <property type="protein sequence ID" value="MFE1351830.1"/>
    <property type="molecule type" value="Genomic_DNA"/>
</dbReference>
<evidence type="ECO:0000313" key="3">
    <source>
        <dbReference type="Proteomes" id="UP001599542"/>
    </source>
</evidence>
<feature type="region of interest" description="Disordered" evidence="1">
    <location>
        <begin position="683"/>
        <end position="719"/>
    </location>
</feature>
<protein>
    <submittedName>
        <fullName evidence="2">NB-ARC domain-containing protein</fullName>
    </submittedName>
</protein>
<keyword evidence="3" id="KW-1185">Reference proteome</keyword>
<dbReference type="PANTHER" id="PTHR47691">
    <property type="entry name" value="REGULATOR-RELATED"/>
    <property type="match status" value="1"/>
</dbReference>
<dbReference type="SUPFAM" id="SSF52540">
    <property type="entry name" value="P-loop containing nucleoside triphosphate hydrolases"/>
    <property type="match status" value="1"/>
</dbReference>
<dbReference type="Gene3D" id="1.25.40.10">
    <property type="entry name" value="Tetratricopeptide repeat domain"/>
    <property type="match status" value="1"/>
</dbReference>
<name>A0ABW6GGG7_9ACTN</name>
<dbReference type="Gene3D" id="3.40.50.300">
    <property type="entry name" value="P-loop containing nucleotide triphosphate hydrolases"/>
    <property type="match status" value="1"/>
</dbReference>
<comment type="caution">
    <text evidence="2">The sequence shown here is derived from an EMBL/GenBank/DDBJ whole genome shotgun (WGS) entry which is preliminary data.</text>
</comment>
<feature type="compositionally biased region" description="Basic and acidic residues" evidence="1">
    <location>
        <begin position="683"/>
        <end position="705"/>
    </location>
</feature>
<dbReference type="InterPro" id="IPR011990">
    <property type="entry name" value="TPR-like_helical_dom_sf"/>
</dbReference>
<sequence length="719" mass="76510">MSEQTHNAVGGRARVENLVQAGHIGTVNVHQARALVHLPSFAFPPGKAHFVDRTEEQRRIIATATASTADPDGDGTRPRILTVSGMGGIGKTALCVQVGHQLLGHYPDGAHYLDLDDERRDGVPDLAAVLTDLLRSLGVEQEWLHGDFRSLVRQFWDRTRGKRLLLVVENARSAAEVEPLLPASARSLVLVTSHGPLYDLGATADELALSPLGTAHTAELLRLFFGEQRWAAADPEALHALTALCGGLPKAVEVAGQLARKHPHRSPAGLVERLTADLHERGSAPVEAVWDTAYAELGAEAARLYRLLPECPGPFAVLPTAAALLGRDLLDTEDALAELLAAGLLDHRSGGYRQHALVRGHARRTARTADPDGAERAAAHARLLHWLRRQTARADLLTAGTRATVHGELPPLPGIPDADLGTTKAGALHWMEANRHALYGAVGLAHDDDRDEDAVAIAESLWTHFLDHPRYADATSAFRTAVVAADRGGNLLARVRTRSMLARPLWEQGCFAEAAAATEQACALAELLDDSDEHRRMAGSAIDFRGQLALARGESALAHGDRAAALAEFAAARADFTTARGIQLGIGNAYGAALQTYQLAKTAAAAADHPAAAELFAAARAEFTALPGRARMVARTAFGLARALRQLDRHQEAEPLLAEALAAAADRGSSHDEARISAEYAELADRTGRPEDAARHRARAAELRAAHGAAAPDGDRPGA</sequence>
<accession>A0ABW6GGG7</accession>
<evidence type="ECO:0000313" key="2">
    <source>
        <dbReference type="EMBL" id="MFE1351830.1"/>
    </source>
</evidence>
<organism evidence="2 3">
    <name type="scientific">Kitasatospora phosalacinea</name>
    <dbReference type="NCBI Taxonomy" id="2065"/>
    <lineage>
        <taxon>Bacteria</taxon>
        <taxon>Bacillati</taxon>
        <taxon>Actinomycetota</taxon>
        <taxon>Actinomycetes</taxon>
        <taxon>Kitasatosporales</taxon>
        <taxon>Streptomycetaceae</taxon>
        <taxon>Kitasatospora</taxon>
    </lineage>
</organism>
<dbReference type="RefSeq" id="WP_380322465.1">
    <property type="nucleotide sequence ID" value="NZ_JBHYPW010000017.1"/>
</dbReference>
<dbReference type="PRINTS" id="PR00364">
    <property type="entry name" value="DISEASERSIST"/>
</dbReference>
<evidence type="ECO:0000256" key="1">
    <source>
        <dbReference type="SAM" id="MobiDB-lite"/>
    </source>
</evidence>
<dbReference type="SUPFAM" id="SSF48452">
    <property type="entry name" value="TPR-like"/>
    <property type="match status" value="1"/>
</dbReference>
<proteinExistence type="predicted"/>
<dbReference type="InterPro" id="IPR027417">
    <property type="entry name" value="P-loop_NTPase"/>
</dbReference>
<dbReference type="PANTHER" id="PTHR47691:SF3">
    <property type="entry name" value="HTH-TYPE TRANSCRIPTIONAL REGULATOR RV0890C-RELATED"/>
    <property type="match status" value="1"/>
</dbReference>
<reference evidence="2 3" key="1">
    <citation type="submission" date="2024-09" db="EMBL/GenBank/DDBJ databases">
        <title>The Natural Products Discovery Center: Release of the First 8490 Sequenced Strains for Exploring Actinobacteria Biosynthetic Diversity.</title>
        <authorList>
            <person name="Kalkreuter E."/>
            <person name="Kautsar S.A."/>
            <person name="Yang D."/>
            <person name="Bader C.D."/>
            <person name="Teijaro C.N."/>
            <person name="Fluegel L."/>
            <person name="Davis C.M."/>
            <person name="Simpson J.R."/>
            <person name="Lauterbach L."/>
            <person name="Steele A.D."/>
            <person name="Gui C."/>
            <person name="Meng S."/>
            <person name="Li G."/>
            <person name="Viehrig K."/>
            <person name="Ye F."/>
            <person name="Su P."/>
            <person name="Kiefer A.F."/>
            <person name="Nichols A."/>
            <person name="Cepeda A.J."/>
            <person name="Yan W."/>
            <person name="Fan B."/>
            <person name="Jiang Y."/>
            <person name="Adhikari A."/>
            <person name="Zheng C.-J."/>
            <person name="Schuster L."/>
            <person name="Cowan T.M."/>
            <person name="Smanski M.J."/>
            <person name="Chevrette M.G."/>
            <person name="De Carvalho L.P.S."/>
            <person name="Shen B."/>
        </authorList>
    </citation>
    <scope>NUCLEOTIDE SEQUENCE [LARGE SCALE GENOMIC DNA]</scope>
    <source>
        <strain evidence="2 3">NPDC058753</strain>
    </source>
</reference>